<dbReference type="Gene3D" id="1.25.40.20">
    <property type="entry name" value="Ankyrin repeat-containing domain"/>
    <property type="match status" value="1"/>
</dbReference>
<feature type="repeat" description="ANK" evidence="3">
    <location>
        <begin position="167"/>
        <end position="195"/>
    </location>
</feature>
<dbReference type="SMART" id="SM00248">
    <property type="entry name" value="ANK"/>
    <property type="match status" value="4"/>
</dbReference>
<reference evidence="4 5" key="1">
    <citation type="submission" date="2017-10" db="EMBL/GenBank/DDBJ databases">
        <title>Comparative genomics in systemic dimorphic fungi from Ajellomycetaceae.</title>
        <authorList>
            <person name="Munoz J.F."/>
            <person name="Mcewen J.G."/>
            <person name="Clay O.K."/>
            <person name="Cuomo C.A."/>
        </authorList>
    </citation>
    <scope>NUCLEOTIDE SEQUENCE [LARGE SCALE GENOMIC DNA]</scope>
    <source>
        <strain evidence="4 5">UAMH7299</strain>
    </source>
</reference>
<dbReference type="InterPro" id="IPR002110">
    <property type="entry name" value="Ankyrin_rpt"/>
</dbReference>
<dbReference type="EMBL" id="PDNA01000010">
    <property type="protein sequence ID" value="PGH27051.1"/>
    <property type="molecule type" value="Genomic_DNA"/>
</dbReference>
<organism evidence="4 5">
    <name type="scientific">Polytolypa hystricis (strain UAMH7299)</name>
    <dbReference type="NCBI Taxonomy" id="1447883"/>
    <lineage>
        <taxon>Eukaryota</taxon>
        <taxon>Fungi</taxon>
        <taxon>Dikarya</taxon>
        <taxon>Ascomycota</taxon>
        <taxon>Pezizomycotina</taxon>
        <taxon>Eurotiomycetes</taxon>
        <taxon>Eurotiomycetidae</taxon>
        <taxon>Onygenales</taxon>
        <taxon>Onygenales incertae sedis</taxon>
        <taxon>Polytolypa</taxon>
    </lineage>
</organism>
<evidence type="ECO:0000313" key="5">
    <source>
        <dbReference type="Proteomes" id="UP000224634"/>
    </source>
</evidence>
<sequence length="310" mass="33881">MALLEHLLSYVKPGDRRTVMYDPSPYTYTYSIVRSGLMQGHTETIPYFIEYGPLGSSPDIMKAARKEYIDTVKLLISGMEKYESYRTILEQAPNGACAAGHRAVAEYLVLAGASVNASVGEALELWDKTNKTARGFRKIKESLVMRQEPIIKLLLENGVNVNLIAGYEKPPLHSAVLNSTEEIVQAMIEHGANVHTPVPKDGTPLQCAASREVGSLRIVLVLLEAGADITIEDSQYGLSSQILEAALMHFSSQDGHFIQSDSLQDVLKTGPGGIIKLILQSKSELQAKDERFNLVLQTAAAAGNEDLFGY</sequence>
<dbReference type="PANTHER" id="PTHR24198">
    <property type="entry name" value="ANKYRIN REPEAT AND PROTEIN KINASE DOMAIN-CONTAINING PROTEIN"/>
    <property type="match status" value="1"/>
</dbReference>
<name>A0A2B7Z149_POLH7</name>
<evidence type="ECO:0000256" key="3">
    <source>
        <dbReference type="PROSITE-ProRule" id="PRU00023"/>
    </source>
</evidence>
<keyword evidence="2 3" id="KW-0040">ANK repeat</keyword>
<dbReference type="InterPro" id="IPR036770">
    <property type="entry name" value="Ankyrin_rpt-contain_sf"/>
</dbReference>
<dbReference type="AlphaFoldDB" id="A0A2B7Z149"/>
<dbReference type="Pfam" id="PF12796">
    <property type="entry name" value="Ank_2"/>
    <property type="match status" value="1"/>
</dbReference>
<dbReference type="PROSITE" id="PS50088">
    <property type="entry name" value="ANK_REPEAT"/>
    <property type="match status" value="2"/>
</dbReference>
<dbReference type="SUPFAM" id="SSF48403">
    <property type="entry name" value="Ankyrin repeat"/>
    <property type="match status" value="1"/>
</dbReference>
<gene>
    <name evidence="4" type="ORF">AJ80_01237</name>
</gene>
<accession>A0A2B7Z149</accession>
<feature type="repeat" description="ANK" evidence="3">
    <location>
        <begin position="200"/>
        <end position="234"/>
    </location>
</feature>
<proteinExistence type="predicted"/>
<comment type="caution">
    <text evidence="4">The sequence shown here is derived from an EMBL/GenBank/DDBJ whole genome shotgun (WGS) entry which is preliminary data.</text>
</comment>
<keyword evidence="5" id="KW-1185">Reference proteome</keyword>
<dbReference type="PROSITE" id="PS50297">
    <property type="entry name" value="ANK_REP_REGION"/>
    <property type="match status" value="1"/>
</dbReference>
<keyword evidence="1" id="KW-0677">Repeat</keyword>
<evidence type="ECO:0000256" key="1">
    <source>
        <dbReference type="ARBA" id="ARBA00022737"/>
    </source>
</evidence>
<dbReference type="Proteomes" id="UP000224634">
    <property type="component" value="Unassembled WGS sequence"/>
</dbReference>
<evidence type="ECO:0000313" key="4">
    <source>
        <dbReference type="EMBL" id="PGH27051.1"/>
    </source>
</evidence>
<protein>
    <submittedName>
        <fullName evidence="4">Uncharacterized protein</fullName>
    </submittedName>
</protein>
<dbReference type="STRING" id="1447883.A0A2B7Z149"/>
<dbReference type="PANTHER" id="PTHR24198:SF194">
    <property type="entry name" value="INVERSIN-A"/>
    <property type="match status" value="1"/>
</dbReference>
<evidence type="ECO:0000256" key="2">
    <source>
        <dbReference type="ARBA" id="ARBA00023043"/>
    </source>
</evidence>
<dbReference type="OrthoDB" id="366390at2759"/>